<proteinExistence type="predicted"/>
<sequence>MASARQSSQVGRRTLRTAGCRAASPHPSACLLEPDCLWHEKGSERHLGRMLMMHWPSKYSPGQLVQKFLWLTEDTEILGCGCGRSCLSWISPVLIHIQLSRVKRTRGIVLTFLEQLFLVLPA</sequence>
<evidence type="ECO:0000313" key="2">
    <source>
        <dbReference type="Proteomes" id="UP000830395"/>
    </source>
</evidence>
<protein>
    <submittedName>
        <fullName evidence="1">Uncharacterized protein</fullName>
    </submittedName>
</protein>
<name>A0ACC5ZK24_9TELE</name>
<dbReference type="Proteomes" id="UP000830395">
    <property type="component" value="Chromosome 26"/>
</dbReference>
<evidence type="ECO:0000313" key="1">
    <source>
        <dbReference type="EMBL" id="MCJ8747863.1"/>
    </source>
</evidence>
<accession>A0ACC5ZK24</accession>
<dbReference type="EMBL" id="CM041000">
    <property type="protein sequence ID" value="MCJ8747863.1"/>
    <property type="molecule type" value="Genomic_DNA"/>
</dbReference>
<reference evidence="1" key="1">
    <citation type="submission" date="2020-02" db="EMBL/GenBank/DDBJ databases">
        <title>Genome sequencing of the panga catfish, Pangasius djambal.</title>
        <authorList>
            <person name="Wen M."/>
            <person name="Zahm M."/>
            <person name="Roques C."/>
            <person name="Cabau C."/>
            <person name="Klopp C."/>
            <person name="Donnadieu C."/>
            <person name="Jouanno E."/>
            <person name="Avarre J.-C."/>
            <person name="Campet M."/>
            <person name="Ha T."/>
            <person name="Dugue R."/>
            <person name="Lampietro C."/>
            <person name="Louis A."/>
            <person name="Herpin A."/>
            <person name="Echchiki A."/>
            <person name="Berthelot C."/>
            <person name="Parey E."/>
            <person name="Roest-Crollius H."/>
            <person name="Braasch I."/>
            <person name="Postlethwait J.H."/>
            <person name="Bobe J."/>
            <person name="Montfort J."/>
            <person name="Bouchez O."/>
            <person name="Begum T."/>
            <person name="Schartl M."/>
            <person name="Gustiano R."/>
            <person name="Guiguen Y."/>
        </authorList>
    </citation>
    <scope>NUCLEOTIDE SEQUENCE</scope>
    <source>
        <strain evidence="1">Pdj_M5554</strain>
    </source>
</reference>
<organism evidence="1 2">
    <name type="scientific">Pangasius djambal</name>
    <dbReference type="NCBI Taxonomy" id="1691987"/>
    <lineage>
        <taxon>Eukaryota</taxon>
        <taxon>Metazoa</taxon>
        <taxon>Chordata</taxon>
        <taxon>Craniata</taxon>
        <taxon>Vertebrata</taxon>
        <taxon>Euteleostomi</taxon>
        <taxon>Actinopterygii</taxon>
        <taxon>Neopterygii</taxon>
        <taxon>Teleostei</taxon>
        <taxon>Ostariophysi</taxon>
        <taxon>Siluriformes</taxon>
        <taxon>Pangasiidae</taxon>
        <taxon>Pangasius</taxon>
    </lineage>
</organism>
<comment type="caution">
    <text evidence="1">The sequence shown here is derived from an EMBL/GenBank/DDBJ whole genome shotgun (WGS) entry which is preliminary data.</text>
</comment>
<gene>
    <name evidence="1" type="ORF">PDJAM_G00158380</name>
</gene>
<keyword evidence="2" id="KW-1185">Reference proteome</keyword>